<accession>A0ABY0CZ38</accession>
<dbReference type="Pfam" id="PF13174">
    <property type="entry name" value="TPR_6"/>
    <property type="match status" value="1"/>
</dbReference>
<comment type="caution">
    <text evidence="1">The sequence shown here is derived from an EMBL/GenBank/DDBJ whole genome shotgun (WGS) entry which is preliminary data.</text>
</comment>
<protein>
    <submittedName>
        <fullName evidence="1">Tetratricopeptide repeat protein</fullName>
    </submittedName>
</protein>
<reference evidence="1 2" key="1">
    <citation type="submission" date="2019-01" db="EMBL/GenBank/DDBJ databases">
        <title>Lujinxingia litoralis gen. nov., sp. nov. and Lujinxingia sediminis gen. nov., sp. nov., new members in the order Bradymonadales, isolated from coastal sediment.</title>
        <authorList>
            <person name="Li C.-M."/>
        </authorList>
    </citation>
    <scope>NUCLEOTIDE SEQUENCE [LARGE SCALE GENOMIC DNA]</scope>
    <source>
        <strain evidence="1 2">SEH01</strain>
    </source>
</reference>
<dbReference type="InterPro" id="IPR011990">
    <property type="entry name" value="TPR-like_helical_dom_sf"/>
</dbReference>
<name>A0ABY0CZ38_9DELT</name>
<proteinExistence type="predicted"/>
<dbReference type="EMBL" id="SADD01000001">
    <property type="protein sequence ID" value="RVU48955.1"/>
    <property type="molecule type" value="Genomic_DNA"/>
</dbReference>
<evidence type="ECO:0000313" key="1">
    <source>
        <dbReference type="EMBL" id="RVU48955.1"/>
    </source>
</evidence>
<organism evidence="1 2">
    <name type="scientific">Lujinxingia sediminis</name>
    <dbReference type="NCBI Taxonomy" id="2480984"/>
    <lineage>
        <taxon>Bacteria</taxon>
        <taxon>Deltaproteobacteria</taxon>
        <taxon>Bradymonadales</taxon>
        <taxon>Lujinxingiaceae</taxon>
        <taxon>Lujinxingia</taxon>
    </lineage>
</organism>
<dbReference type="SUPFAM" id="SSF81901">
    <property type="entry name" value="HCP-like"/>
    <property type="match status" value="1"/>
</dbReference>
<evidence type="ECO:0000313" key="2">
    <source>
        <dbReference type="Proteomes" id="UP000282926"/>
    </source>
</evidence>
<dbReference type="InterPro" id="IPR019734">
    <property type="entry name" value="TPR_rpt"/>
</dbReference>
<dbReference type="Proteomes" id="UP000282926">
    <property type="component" value="Unassembled WGS sequence"/>
</dbReference>
<sequence>MLSVTIGCASPSTPDSTWSDEFLAAMRLPEVQAEPEVASLALRAPERDQARDARFELARFALRRGDIALADERFEALWSEGIDDHITSRALYESARIALEHHQNRQEAIALLHRAIAQTAPWAGTELALSFLIKIEREAGHQPTLIEDLSRIAAELENDRLKAQLHLSIGELHHADLQDDEGALKAYHEAALSCESCSASDEALWRMAEIYSEHQNFNAATRTLGLVAERTDTSWFVGSYNSHRAADARFELGRIHLLFLEDYDEARDHFERFIDTFPHAMRRDQAEWHLVEIARLSASEAAYHRALRRFASNFPESRLADQARRRLEAL</sequence>
<gene>
    <name evidence="1" type="ORF">EA187_05880</name>
</gene>
<keyword evidence="2" id="KW-1185">Reference proteome</keyword>
<dbReference type="Gene3D" id="1.25.40.10">
    <property type="entry name" value="Tetratricopeptide repeat domain"/>
    <property type="match status" value="2"/>
</dbReference>
<dbReference type="RefSeq" id="WP_127779481.1">
    <property type="nucleotide sequence ID" value="NZ_SADD01000001.1"/>
</dbReference>